<sequence>MTGMLLHMAPVSGARRSRTRDSRLGATGLARDSLLGIASSPPLAARHPWRTTMWLTGRSSERRSRACHARGVSEAAADAERLAATALRHLHAGQIRLILVGGLPGTGKKAVAGALADRMGAVLLRTDQIPRELPGAAQRQLAAHAGYGRGLHESGDVHDTCREMLARARTCSHTEVHGLPRGPSPLARAAGLWSAARSNRRGGSHELA</sequence>
<dbReference type="AlphaFoldDB" id="A0A840QBI5"/>
<evidence type="ECO:0000256" key="1">
    <source>
        <dbReference type="SAM" id="MobiDB-lite"/>
    </source>
</evidence>
<reference evidence="2 3" key="1">
    <citation type="submission" date="2020-08" db="EMBL/GenBank/DDBJ databases">
        <title>Sequencing the genomes of 1000 actinobacteria strains.</title>
        <authorList>
            <person name="Klenk H.-P."/>
        </authorList>
    </citation>
    <scope>NUCLEOTIDE SEQUENCE [LARGE SCALE GENOMIC DNA]</scope>
    <source>
        <strain evidence="2 3">DSM 45584</strain>
    </source>
</reference>
<dbReference type="InterPro" id="IPR027417">
    <property type="entry name" value="P-loop_NTPase"/>
</dbReference>
<keyword evidence="3" id="KW-1185">Reference proteome</keyword>
<gene>
    <name evidence="2" type="ORF">BJ970_003542</name>
</gene>
<accession>A0A840QBI5</accession>
<proteinExistence type="predicted"/>
<feature type="region of interest" description="Disordered" evidence="1">
    <location>
        <begin position="1"/>
        <end position="22"/>
    </location>
</feature>
<name>A0A840QBI5_9PSEU</name>
<evidence type="ECO:0000313" key="2">
    <source>
        <dbReference type="EMBL" id="MBB5156008.1"/>
    </source>
</evidence>
<dbReference type="Gene3D" id="3.40.50.300">
    <property type="entry name" value="P-loop containing nucleotide triphosphate hydrolases"/>
    <property type="match status" value="1"/>
</dbReference>
<dbReference type="Proteomes" id="UP000584374">
    <property type="component" value="Unassembled WGS sequence"/>
</dbReference>
<dbReference type="SUPFAM" id="SSF52540">
    <property type="entry name" value="P-loop containing nucleoside triphosphate hydrolases"/>
    <property type="match status" value="1"/>
</dbReference>
<comment type="caution">
    <text evidence="2">The sequence shown here is derived from an EMBL/GenBank/DDBJ whole genome shotgun (WGS) entry which is preliminary data.</text>
</comment>
<organism evidence="2 3">
    <name type="scientific">Saccharopolyspora phatthalungensis</name>
    <dbReference type="NCBI Taxonomy" id="664693"/>
    <lineage>
        <taxon>Bacteria</taxon>
        <taxon>Bacillati</taxon>
        <taxon>Actinomycetota</taxon>
        <taxon>Actinomycetes</taxon>
        <taxon>Pseudonocardiales</taxon>
        <taxon>Pseudonocardiaceae</taxon>
        <taxon>Saccharopolyspora</taxon>
    </lineage>
</organism>
<dbReference type="EMBL" id="JACHIW010000001">
    <property type="protein sequence ID" value="MBB5156008.1"/>
    <property type="molecule type" value="Genomic_DNA"/>
</dbReference>
<protein>
    <submittedName>
        <fullName evidence="2">Uncharacterized protein</fullName>
    </submittedName>
</protein>
<evidence type="ECO:0000313" key="3">
    <source>
        <dbReference type="Proteomes" id="UP000584374"/>
    </source>
</evidence>